<dbReference type="SUPFAM" id="SSF48403">
    <property type="entry name" value="Ankyrin repeat"/>
    <property type="match status" value="1"/>
</dbReference>
<organism evidence="1 2">
    <name type="scientific">Tritrichomonas musculus</name>
    <dbReference type="NCBI Taxonomy" id="1915356"/>
    <lineage>
        <taxon>Eukaryota</taxon>
        <taxon>Metamonada</taxon>
        <taxon>Parabasalia</taxon>
        <taxon>Tritrichomonadida</taxon>
        <taxon>Tritrichomonadidae</taxon>
        <taxon>Tritrichomonas</taxon>
    </lineage>
</organism>
<dbReference type="InterPro" id="IPR036770">
    <property type="entry name" value="Ankyrin_rpt-contain_sf"/>
</dbReference>
<accession>A0ABR2H869</accession>
<evidence type="ECO:0008006" key="3">
    <source>
        <dbReference type="Google" id="ProtNLM"/>
    </source>
</evidence>
<reference evidence="1 2" key="1">
    <citation type="submission" date="2024-04" db="EMBL/GenBank/DDBJ databases">
        <title>Tritrichomonas musculus Genome.</title>
        <authorList>
            <person name="Alves-Ferreira E."/>
            <person name="Grigg M."/>
            <person name="Lorenzi H."/>
            <person name="Galac M."/>
        </authorList>
    </citation>
    <scope>NUCLEOTIDE SEQUENCE [LARGE SCALE GENOMIC DNA]</scope>
    <source>
        <strain evidence="1 2">EAF2021</strain>
    </source>
</reference>
<proteinExistence type="predicted"/>
<comment type="caution">
    <text evidence="1">The sequence shown here is derived from an EMBL/GenBank/DDBJ whole genome shotgun (WGS) entry which is preliminary data.</text>
</comment>
<dbReference type="PANTHER" id="PTHR24159">
    <property type="match status" value="1"/>
</dbReference>
<keyword evidence="2" id="KW-1185">Reference proteome</keyword>
<sequence>MEKRIKYSLDQFNEIMNFLINYVDGNDQEKGIDYLDQYIANIDSKIIQGLLSITAKISNHHCHSSQFYQRIEQILLYLKAGITSNFTNFTLFSIFKRNKRVLLILLQNDMIIFDTLIFEHFKSKPNFYQSYTNYFSPEIENETKSEEFEQKRKEGENDNYICSLIRNDSIDEFVVFVTATNEDLSSKVPESIFETNVFLLKNDPTLIEYAVFFGSTQILNFLLLRNVKYNSKLWYYAIHSNNPDIIHILESLDIGLINGKYKDHILEAIKCFHNDIANYWINNFISEKEYKECEPKILKYHNFQYIVNEMINIESFKYLCRYGYFTFVNILLESNENDSRLEKIFNYSLS</sequence>
<dbReference type="PANTHER" id="PTHR24159:SF5">
    <property type="entry name" value="ANK_REP_REGION DOMAIN-CONTAINING PROTEIN"/>
    <property type="match status" value="1"/>
</dbReference>
<gene>
    <name evidence="1" type="ORF">M9Y10_025993</name>
</gene>
<dbReference type="Proteomes" id="UP001470230">
    <property type="component" value="Unassembled WGS sequence"/>
</dbReference>
<name>A0ABR2H869_9EUKA</name>
<protein>
    <recommendedName>
        <fullName evidence="3">DUF3447 domain-containing protein</fullName>
    </recommendedName>
</protein>
<evidence type="ECO:0000313" key="2">
    <source>
        <dbReference type="Proteomes" id="UP001470230"/>
    </source>
</evidence>
<evidence type="ECO:0000313" key="1">
    <source>
        <dbReference type="EMBL" id="KAK8842410.1"/>
    </source>
</evidence>
<dbReference type="EMBL" id="JAPFFF010000038">
    <property type="protein sequence ID" value="KAK8842410.1"/>
    <property type="molecule type" value="Genomic_DNA"/>
</dbReference>